<organism evidence="1 2">
    <name type="scientific">Bauhinia variegata</name>
    <name type="common">Purple orchid tree</name>
    <name type="synonym">Phanera variegata</name>
    <dbReference type="NCBI Taxonomy" id="167791"/>
    <lineage>
        <taxon>Eukaryota</taxon>
        <taxon>Viridiplantae</taxon>
        <taxon>Streptophyta</taxon>
        <taxon>Embryophyta</taxon>
        <taxon>Tracheophyta</taxon>
        <taxon>Spermatophyta</taxon>
        <taxon>Magnoliopsida</taxon>
        <taxon>eudicotyledons</taxon>
        <taxon>Gunneridae</taxon>
        <taxon>Pentapetalae</taxon>
        <taxon>rosids</taxon>
        <taxon>fabids</taxon>
        <taxon>Fabales</taxon>
        <taxon>Fabaceae</taxon>
        <taxon>Cercidoideae</taxon>
        <taxon>Cercideae</taxon>
        <taxon>Bauhiniinae</taxon>
        <taxon>Bauhinia</taxon>
    </lineage>
</organism>
<name>A0ACB9NGE9_BAUVA</name>
<keyword evidence="2" id="KW-1185">Reference proteome</keyword>
<reference evidence="1 2" key="1">
    <citation type="journal article" date="2022" name="DNA Res.">
        <title>Chromosomal-level genome assembly of the orchid tree Bauhinia variegata (Leguminosae; Cercidoideae) supports the allotetraploid origin hypothesis of Bauhinia.</title>
        <authorList>
            <person name="Zhong Y."/>
            <person name="Chen Y."/>
            <person name="Zheng D."/>
            <person name="Pang J."/>
            <person name="Liu Y."/>
            <person name="Luo S."/>
            <person name="Meng S."/>
            <person name="Qian L."/>
            <person name="Wei D."/>
            <person name="Dai S."/>
            <person name="Zhou R."/>
        </authorList>
    </citation>
    <scope>NUCLEOTIDE SEQUENCE [LARGE SCALE GENOMIC DNA]</scope>
    <source>
        <strain evidence="1">BV-YZ2020</strain>
    </source>
</reference>
<protein>
    <submittedName>
        <fullName evidence="1">Uncharacterized protein</fullName>
    </submittedName>
</protein>
<evidence type="ECO:0000313" key="2">
    <source>
        <dbReference type="Proteomes" id="UP000828941"/>
    </source>
</evidence>
<comment type="caution">
    <text evidence="1">The sequence shown here is derived from an EMBL/GenBank/DDBJ whole genome shotgun (WGS) entry which is preliminary data.</text>
</comment>
<gene>
    <name evidence="1" type="ORF">L6164_014199</name>
</gene>
<evidence type="ECO:0000313" key="1">
    <source>
        <dbReference type="EMBL" id="KAI4335563.1"/>
    </source>
</evidence>
<sequence length="121" mass="13669">MQCHQCCQLRFHYDEREISSGSKLALKGGGGGGGFLVIKVNESFSFGINELRDSIFTEFFGSHGQKRFWDPVVWDHGPCLSLYPTLLKLGRLTWALRLFCIFSALNHVEQNKCGQILPTCK</sequence>
<proteinExistence type="predicted"/>
<dbReference type="EMBL" id="CM039431">
    <property type="protein sequence ID" value="KAI4335563.1"/>
    <property type="molecule type" value="Genomic_DNA"/>
</dbReference>
<dbReference type="Proteomes" id="UP000828941">
    <property type="component" value="Chromosome 6"/>
</dbReference>
<accession>A0ACB9NGE9</accession>